<dbReference type="InterPro" id="IPR050309">
    <property type="entry name" value="Type-B_Carboxylest/Lipase"/>
</dbReference>
<organism evidence="6 7">
    <name type="scientific">Mycolicibacterium litorale</name>
    <dbReference type="NCBI Taxonomy" id="758802"/>
    <lineage>
        <taxon>Bacteria</taxon>
        <taxon>Bacillati</taxon>
        <taxon>Actinomycetota</taxon>
        <taxon>Actinomycetes</taxon>
        <taxon>Mycobacteriales</taxon>
        <taxon>Mycobacteriaceae</taxon>
        <taxon>Mycolicibacterium</taxon>
    </lineage>
</organism>
<dbReference type="Proteomes" id="UP000466607">
    <property type="component" value="Chromosome"/>
</dbReference>
<dbReference type="GO" id="GO:0016787">
    <property type="term" value="F:hydrolase activity"/>
    <property type="evidence" value="ECO:0007669"/>
    <property type="project" value="UniProtKB-KW"/>
</dbReference>
<dbReference type="InterPro" id="IPR029058">
    <property type="entry name" value="AB_hydrolase_fold"/>
</dbReference>
<evidence type="ECO:0000256" key="4">
    <source>
        <dbReference type="SAM" id="MobiDB-lite"/>
    </source>
</evidence>
<gene>
    <name evidence="6" type="ORF">MLIT_31340</name>
</gene>
<feature type="signal peptide" evidence="3">
    <location>
        <begin position="1"/>
        <end position="22"/>
    </location>
</feature>
<dbReference type="PROSITE" id="PS00941">
    <property type="entry name" value="CARBOXYLESTERASE_B_2"/>
    <property type="match status" value="1"/>
</dbReference>
<dbReference type="EMBL" id="AP022586">
    <property type="protein sequence ID" value="BBY17542.1"/>
    <property type="molecule type" value="Genomic_DNA"/>
</dbReference>
<comment type="similarity">
    <text evidence="1 3">Belongs to the type-B carboxylesterase/lipase family.</text>
</comment>
<proteinExistence type="inferred from homology"/>
<evidence type="ECO:0000256" key="2">
    <source>
        <dbReference type="ARBA" id="ARBA00022801"/>
    </source>
</evidence>
<dbReference type="InterPro" id="IPR019819">
    <property type="entry name" value="Carboxylesterase_B_CS"/>
</dbReference>
<dbReference type="EC" id="3.1.1.-" evidence="3"/>
<dbReference type="PROSITE" id="PS51257">
    <property type="entry name" value="PROKAR_LIPOPROTEIN"/>
    <property type="match status" value="1"/>
</dbReference>
<dbReference type="SUPFAM" id="SSF53474">
    <property type="entry name" value="alpha/beta-Hydrolases"/>
    <property type="match status" value="1"/>
</dbReference>
<keyword evidence="3" id="KW-0732">Signal</keyword>
<dbReference type="InterPro" id="IPR002018">
    <property type="entry name" value="CarbesteraseB"/>
</dbReference>
<name>A0AAD1IQ46_9MYCO</name>
<accession>A0AAD1IQ46</accession>
<feature type="region of interest" description="Disordered" evidence="4">
    <location>
        <begin position="74"/>
        <end position="107"/>
    </location>
</feature>
<keyword evidence="2 3" id="KW-0378">Hydrolase</keyword>
<dbReference type="Gene3D" id="3.40.50.1820">
    <property type="entry name" value="alpha/beta hydrolase"/>
    <property type="match status" value="1"/>
</dbReference>
<evidence type="ECO:0000313" key="7">
    <source>
        <dbReference type="Proteomes" id="UP000466607"/>
    </source>
</evidence>
<evidence type="ECO:0000256" key="1">
    <source>
        <dbReference type="ARBA" id="ARBA00005964"/>
    </source>
</evidence>
<evidence type="ECO:0000259" key="5">
    <source>
        <dbReference type="Pfam" id="PF00135"/>
    </source>
</evidence>
<dbReference type="InterPro" id="IPR019826">
    <property type="entry name" value="Carboxylesterase_B_AS"/>
</dbReference>
<evidence type="ECO:0000313" key="6">
    <source>
        <dbReference type="EMBL" id="BBY17542.1"/>
    </source>
</evidence>
<dbReference type="Pfam" id="PF00135">
    <property type="entry name" value="COesterase"/>
    <property type="match status" value="1"/>
</dbReference>
<feature type="chain" id="PRO_5041772553" description="Carboxylic ester hydrolase" evidence="3">
    <location>
        <begin position="23"/>
        <end position="526"/>
    </location>
</feature>
<dbReference type="AlphaFoldDB" id="A0AAD1IQ46"/>
<dbReference type="PROSITE" id="PS00122">
    <property type="entry name" value="CARBOXYLESTERASE_B_1"/>
    <property type="match status" value="1"/>
</dbReference>
<feature type="domain" description="Carboxylesterase type B" evidence="5">
    <location>
        <begin position="36"/>
        <end position="521"/>
    </location>
</feature>
<reference evidence="6 7" key="1">
    <citation type="journal article" date="2019" name="Emerg. Microbes Infect.">
        <title>Comprehensive subspecies identification of 175 nontuberculous mycobacteria species based on 7547 genomic profiles.</title>
        <authorList>
            <person name="Matsumoto Y."/>
            <person name="Kinjo T."/>
            <person name="Motooka D."/>
            <person name="Nabeya D."/>
            <person name="Jung N."/>
            <person name="Uechi K."/>
            <person name="Horii T."/>
            <person name="Iida T."/>
            <person name="Fujita J."/>
            <person name="Nakamura S."/>
        </authorList>
    </citation>
    <scope>NUCLEOTIDE SEQUENCE [LARGE SCALE GENOMIC DNA]</scope>
    <source>
        <strain evidence="6 7">JCM 17423</strain>
    </source>
</reference>
<keyword evidence="7" id="KW-1185">Reference proteome</keyword>
<sequence length="526" mass="55659">MHWMRALTWLTVAVLLSACVRGEGPTAPSGAPPADPAVVHTASGALRGTVAADHRLFAGIPYAAPPVGPLRFRPPEAAPAWQGERQATRSGPRCLQDPGSDPEFGRQTDEDCLTLDIWTPPVSDEKRPVMVWIHGGAFVNGSGAIYDARWLAARGDIVVVSINYRLGTVGFLAHPALGAPGDVGNYGLADQQAALRWVRDHIADFGGDPHRVTVAGESAGGMSVCDHLVAPGSAGLFQAAIIQSAPCQAQAPLPVAEQRSLDYAAGVGCPDPATAAACLRALPADKLRKPVWFVGIGADDLTGPVTGTAALPVDPVRAIADGKAARVPVMIGTNRDEFTLFVALRYLQQGDRYTPDQYPGLLADTFGPDAAQVAARYPIDRYGSVALAYSAAVTDGEFACVADRMAADLARDTPVYAYEFNDRQAPTPEPLRTLPFPVGASHSLELRYLFDVGGAPPLSPEQQTLSEAMIDYWSAFVTEGVPSAGDAPDWPQFGDGSYLSLQPDGSRVTTGFAEEHECAFWSGLRH</sequence>
<dbReference type="PANTHER" id="PTHR11559">
    <property type="entry name" value="CARBOXYLESTERASE"/>
    <property type="match status" value="1"/>
</dbReference>
<protein>
    <recommendedName>
        <fullName evidence="3">Carboxylic ester hydrolase</fullName>
        <ecNumber evidence="3">3.1.1.-</ecNumber>
    </recommendedName>
</protein>
<evidence type="ECO:0000256" key="3">
    <source>
        <dbReference type="RuleBase" id="RU361235"/>
    </source>
</evidence>